<feature type="transmembrane region" description="Helical" evidence="1">
    <location>
        <begin position="83"/>
        <end position="104"/>
    </location>
</feature>
<protein>
    <submittedName>
        <fullName evidence="2">Anaerobic C4-dicarboxylate transport protein</fullName>
    </submittedName>
</protein>
<keyword evidence="1" id="KW-1133">Transmembrane helix</keyword>
<organism evidence="2 3">
    <name type="scientific">Bifidobacterium scardovii</name>
    <dbReference type="NCBI Taxonomy" id="158787"/>
    <lineage>
        <taxon>Bacteria</taxon>
        <taxon>Bacillati</taxon>
        <taxon>Actinomycetota</taxon>
        <taxon>Actinomycetes</taxon>
        <taxon>Bifidobacteriales</taxon>
        <taxon>Bifidobacteriaceae</taxon>
        <taxon>Bifidobacterium</taxon>
    </lineage>
</organism>
<keyword evidence="1" id="KW-0812">Transmembrane</keyword>
<feature type="transmembrane region" description="Helical" evidence="1">
    <location>
        <begin position="43"/>
        <end position="63"/>
    </location>
</feature>
<keyword evidence="3" id="KW-1185">Reference proteome</keyword>
<gene>
    <name evidence="2" type="ORF">BSCA_1837</name>
</gene>
<keyword evidence="1" id="KW-0472">Membrane</keyword>
<dbReference type="GeneID" id="85165819"/>
<dbReference type="eggNOG" id="ENOG5030F8H">
    <property type="taxonomic scope" value="Bacteria"/>
</dbReference>
<dbReference type="AlphaFoldDB" id="A0A087D6A6"/>
<feature type="transmembrane region" description="Helical" evidence="1">
    <location>
        <begin position="6"/>
        <end position="31"/>
    </location>
</feature>
<proteinExistence type="predicted"/>
<evidence type="ECO:0000256" key="1">
    <source>
        <dbReference type="SAM" id="Phobius"/>
    </source>
</evidence>
<comment type="caution">
    <text evidence="2">The sequence shown here is derived from an EMBL/GenBank/DDBJ whole genome shotgun (WGS) entry which is preliminary data.</text>
</comment>
<name>A0A087D6A6_9BIFI</name>
<evidence type="ECO:0000313" key="2">
    <source>
        <dbReference type="EMBL" id="KFI91056.1"/>
    </source>
</evidence>
<dbReference type="Proteomes" id="UP000029033">
    <property type="component" value="Unassembled WGS sequence"/>
</dbReference>
<accession>A0A087D6A6</accession>
<dbReference type="RefSeq" id="WP_051923272.1">
    <property type="nucleotide sequence ID" value="NZ_CAUPKV010000020.1"/>
</dbReference>
<dbReference type="STRING" id="158787.BSCA_1837"/>
<sequence>MIDDLLPLLMWLFAVVWSLGVCVVCAVRGRLFDRARRRDVDPVSWNVVAAQAASVVFVGLPFVVYSVTRDEYGPVMSGFYERYLIAGVVISLLLVAAEWALMYVQAWRADRSMIDRLLKR</sequence>
<reference evidence="2 3" key="1">
    <citation type="submission" date="2014-03" db="EMBL/GenBank/DDBJ databases">
        <title>Genomics of Bifidobacteria.</title>
        <authorList>
            <person name="Ventura M."/>
            <person name="Milani C."/>
            <person name="Lugli G.A."/>
        </authorList>
    </citation>
    <scope>NUCLEOTIDE SEQUENCE [LARGE SCALE GENOMIC DNA]</scope>
    <source>
        <strain evidence="2 3">LMG 21589</strain>
    </source>
</reference>
<evidence type="ECO:0000313" key="3">
    <source>
        <dbReference type="Proteomes" id="UP000029033"/>
    </source>
</evidence>
<dbReference type="OrthoDB" id="3239080at2"/>
<dbReference type="EMBL" id="JGZO01000025">
    <property type="protein sequence ID" value="KFI91056.1"/>
    <property type="molecule type" value="Genomic_DNA"/>
</dbReference>